<feature type="compositionally biased region" description="Basic and acidic residues" evidence="1">
    <location>
        <begin position="57"/>
        <end position="76"/>
    </location>
</feature>
<reference evidence="2" key="1">
    <citation type="journal article" date="2007" name="PLoS Biol.">
        <title>Rate of evolution in brain-expressed genes in humans and other primates.</title>
        <authorList>
            <person name="Wang H.-Y."/>
            <person name="Chien H.-C."/>
            <person name="Osada N."/>
            <person name="Hashimoto K."/>
            <person name="Sugano S."/>
            <person name="Gojobori T."/>
            <person name="Chou C.-K."/>
            <person name="Tsai S.-F."/>
            <person name="Wu C.-I."/>
            <person name="Shen C.-K.J."/>
        </authorList>
    </citation>
    <scope>NUCLEOTIDE SEQUENCE</scope>
</reference>
<sequence>MKSLEGNENIKHGIWRVLTKWLSHLVILLLKQRTVITKNLHQNWMETTKMRVIPFRTADHQTERQNTKGEKGRPGA</sequence>
<proteinExistence type="evidence at transcript level"/>
<dbReference type="AlphaFoldDB" id="I7GM30"/>
<dbReference type="GO" id="GO:0016853">
    <property type="term" value="F:isomerase activity"/>
    <property type="evidence" value="ECO:0007669"/>
    <property type="project" value="UniProtKB-KW"/>
</dbReference>
<organism evidence="2">
    <name type="scientific">Macaca fascicularis</name>
    <name type="common">Crab-eating macaque</name>
    <name type="synonym">Cynomolgus monkey</name>
    <dbReference type="NCBI Taxonomy" id="9541"/>
    <lineage>
        <taxon>Eukaryota</taxon>
        <taxon>Metazoa</taxon>
        <taxon>Chordata</taxon>
        <taxon>Craniata</taxon>
        <taxon>Vertebrata</taxon>
        <taxon>Euteleostomi</taxon>
        <taxon>Mammalia</taxon>
        <taxon>Eutheria</taxon>
        <taxon>Euarchontoglires</taxon>
        <taxon>Primates</taxon>
        <taxon>Haplorrhini</taxon>
        <taxon>Catarrhini</taxon>
        <taxon>Cercopithecidae</taxon>
        <taxon>Cercopithecinae</taxon>
        <taxon>Macaca</taxon>
    </lineage>
</organism>
<evidence type="ECO:0000256" key="1">
    <source>
        <dbReference type="SAM" id="MobiDB-lite"/>
    </source>
</evidence>
<dbReference type="EMBL" id="AB173009">
    <property type="protein sequence ID" value="BAE90071.1"/>
    <property type="molecule type" value="mRNA"/>
</dbReference>
<evidence type="ECO:0000313" key="2">
    <source>
        <dbReference type="EMBL" id="BAE90071.1"/>
    </source>
</evidence>
<feature type="region of interest" description="Disordered" evidence="1">
    <location>
        <begin position="55"/>
        <end position="76"/>
    </location>
</feature>
<name>I7GM30_MACFA</name>
<accession>I7GM30</accession>
<keyword evidence="2" id="KW-0413">Isomerase</keyword>
<protein>
    <submittedName>
        <fullName evidence="2">Macaca fascicularis brain cDNA clone: QflA-20580, similar to human topoisomerase I binding, arginine/serine-rich (TOPORS), mRNA, RefSeq: NM_005802.2</fullName>
    </submittedName>
</protein>